<name>A0AAE1YXZ2_9LAMI</name>
<keyword evidence="2" id="KW-1185">Reference proteome</keyword>
<comment type="caution">
    <text evidence="1">The sequence shown here is derived from an EMBL/GenBank/DDBJ whole genome shotgun (WGS) entry which is preliminary data.</text>
</comment>
<dbReference type="Gene3D" id="1.10.10.60">
    <property type="entry name" value="Homeodomain-like"/>
    <property type="match status" value="1"/>
</dbReference>
<sequence length="143" mass="16722">MSFANNMARQQILYSSHSHKPISKRPQAVQLLLHRPLQFQIQSHSHSFILRHTQDVHGLLHQLEGRKLIDNFRGSEEPVQEASARHTVEIEATVCRRRITRGQSERLRVIAESNGWKMFQEYSREEVNRIFAEIGITRTIMIV</sequence>
<evidence type="ECO:0000313" key="2">
    <source>
        <dbReference type="Proteomes" id="UP001293254"/>
    </source>
</evidence>
<proteinExistence type="predicted"/>
<organism evidence="1 2">
    <name type="scientific">Sesamum alatum</name>
    <dbReference type="NCBI Taxonomy" id="300844"/>
    <lineage>
        <taxon>Eukaryota</taxon>
        <taxon>Viridiplantae</taxon>
        <taxon>Streptophyta</taxon>
        <taxon>Embryophyta</taxon>
        <taxon>Tracheophyta</taxon>
        <taxon>Spermatophyta</taxon>
        <taxon>Magnoliopsida</taxon>
        <taxon>eudicotyledons</taxon>
        <taxon>Gunneridae</taxon>
        <taxon>Pentapetalae</taxon>
        <taxon>asterids</taxon>
        <taxon>lamiids</taxon>
        <taxon>Lamiales</taxon>
        <taxon>Pedaliaceae</taxon>
        <taxon>Sesamum</taxon>
    </lineage>
</organism>
<accession>A0AAE1YXZ2</accession>
<dbReference type="EMBL" id="JACGWO010000001">
    <property type="protein sequence ID" value="KAK4438327.1"/>
    <property type="molecule type" value="Genomic_DNA"/>
</dbReference>
<reference evidence="1" key="1">
    <citation type="submission" date="2020-06" db="EMBL/GenBank/DDBJ databases">
        <authorList>
            <person name="Li T."/>
            <person name="Hu X."/>
            <person name="Zhang T."/>
            <person name="Song X."/>
            <person name="Zhang H."/>
            <person name="Dai N."/>
            <person name="Sheng W."/>
            <person name="Hou X."/>
            <person name="Wei L."/>
        </authorList>
    </citation>
    <scope>NUCLEOTIDE SEQUENCE</scope>
    <source>
        <strain evidence="1">3651</strain>
        <tissue evidence="1">Leaf</tissue>
    </source>
</reference>
<dbReference type="AlphaFoldDB" id="A0AAE1YXZ2"/>
<reference evidence="1" key="2">
    <citation type="journal article" date="2024" name="Plant">
        <title>Genomic evolution and insights into agronomic trait innovations of Sesamum species.</title>
        <authorList>
            <person name="Miao H."/>
            <person name="Wang L."/>
            <person name="Qu L."/>
            <person name="Liu H."/>
            <person name="Sun Y."/>
            <person name="Le M."/>
            <person name="Wang Q."/>
            <person name="Wei S."/>
            <person name="Zheng Y."/>
            <person name="Lin W."/>
            <person name="Duan Y."/>
            <person name="Cao H."/>
            <person name="Xiong S."/>
            <person name="Wang X."/>
            <person name="Wei L."/>
            <person name="Li C."/>
            <person name="Ma Q."/>
            <person name="Ju M."/>
            <person name="Zhao R."/>
            <person name="Li G."/>
            <person name="Mu C."/>
            <person name="Tian Q."/>
            <person name="Mei H."/>
            <person name="Zhang T."/>
            <person name="Gao T."/>
            <person name="Zhang H."/>
        </authorList>
    </citation>
    <scope>NUCLEOTIDE SEQUENCE</scope>
    <source>
        <strain evidence="1">3651</strain>
    </source>
</reference>
<evidence type="ECO:0000313" key="1">
    <source>
        <dbReference type="EMBL" id="KAK4438327.1"/>
    </source>
</evidence>
<dbReference type="Proteomes" id="UP001293254">
    <property type="component" value="Unassembled WGS sequence"/>
</dbReference>
<gene>
    <name evidence="1" type="ORF">Salat_0167000</name>
</gene>
<protein>
    <submittedName>
        <fullName evidence="1">Uncharacterized protein</fullName>
    </submittedName>
</protein>